<evidence type="ECO:0000256" key="7">
    <source>
        <dbReference type="PIRSR" id="PIRSR006487-1"/>
    </source>
</evidence>
<dbReference type="PANTHER" id="PTHR43757:SF2">
    <property type="entry name" value="AMINOMETHYLTRANSFERASE, MITOCHONDRIAL"/>
    <property type="match status" value="1"/>
</dbReference>
<evidence type="ECO:0000313" key="12">
    <source>
        <dbReference type="Proteomes" id="UP001626550"/>
    </source>
</evidence>
<evidence type="ECO:0000256" key="6">
    <source>
        <dbReference type="ARBA" id="ARBA00047665"/>
    </source>
</evidence>
<dbReference type="Pfam" id="PF01571">
    <property type="entry name" value="GCV_T"/>
    <property type="match status" value="1"/>
</dbReference>
<evidence type="ECO:0000256" key="3">
    <source>
        <dbReference type="ARBA" id="ARBA00022576"/>
    </source>
</evidence>
<dbReference type="Gene3D" id="2.40.30.110">
    <property type="entry name" value="Aminomethyltransferase beta-barrel domains"/>
    <property type="match status" value="1"/>
</dbReference>
<dbReference type="SUPFAM" id="SSF103025">
    <property type="entry name" value="Folate-binding domain"/>
    <property type="match status" value="1"/>
</dbReference>
<proteinExistence type="inferred from homology"/>
<dbReference type="NCBIfam" id="TIGR00528">
    <property type="entry name" value="gcvT"/>
    <property type="match status" value="1"/>
</dbReference>
<evidence type="ECO:0000313" key="11">
    <source>
        <dbReference type="EMBL" id="KAL3308943.1"/>
    </source>
</evidence>
<dbReference type="InterPro" id="IPR028896">
    <property type="entry name" value="GcvT/YgfZ/DmdA"/>
</dbReference>
<evidence type="ECO:0000256" key="8">
    <source>
        <dbReference type="RuleBase" id="RU003981"/>
    </source>
</evidence>
<reference evidence="11 12" key="1">
    <citation type="submission" date="2024-11" db="EMBL/GenBank/DDBJ databases">
        <title>Adaptive evolution of stress response genes in parasites aligns with host niche diversity.</title>
        <authorList>
            <person name="Hahn C."/>
            <person name="Resl P."/>
        </authorList>
    </citation>
    <scope>NUCLEOTIDE SEQUENCE [LARGE SCALE GENOMIC DNA]</scope>
    <source>
        <strain evidence="11">EGGRZ-B1_66</strain>
        <tissue evidence="11">Body</tissue>
    </source>
</reference>
<dbReference type="Gene3D" id="3.30.1360.120">
    <property type="entry name" value="Probable tRNA modification gtpase trme, domain 1"/>
    <property type="match status" value="1"/>
</dbReference>
<dbReference type="Gene3D" id="3.30.70.1400">
    <property type="entry name" value="Aminomethyltransferase beta-barrel domains"/>
    <property type="match status" value="1"/>
</dbReference>
<dbReference type="FunFam" id="3.30.70.1400:FF:000001">
    <property type="entry name" value="Aminomethyltransferase"/>
    <property type="match status" value="1"/>
</dbReference>
<dbReference type="Gene3D" id="4.10.1250.10">
    <property type="entry name" value="Aminomethyltransferase fragment"/>
    <property type="match status" value="1"/>
</dbReference>
<name>A0ABD2PPJ2_9PLAT</name>
<keyword evidence="3 8" id="KW-0032">Aminotransferase</keyword>
<feature type="domain" description="Aminomethyltransferase C-terminal" evidence="10">
    <location>
        <begin position="319"/>
        <end position="397"/>
    </location>
</feature>
<keyword evidence="12" id="KW-1185">Reference proteome</keyword>
<organism evidence="11 12">
    <name type="scientific">Cichlidogyrus casuarinus</name>
    <dbReference type="NCBI Taxonomy" id="1844966"/>
    <lineage>
        <taxon>Eukaryota</taxon>
        <taxon>Metazoa</taxon>
        <taxon>Spiralia</taxon>
        <taxon>Lophotrochozoa</taxon>
        <taxon>Platyhelminthes</taxon>
        <taxon>Monogenea</taxon>
        <taxon>Monopisthocotylea</taxon>
        <taxon>Dactylogyridea</taxon>
        <taxon>Ancyrocephalidae</taxon>
        <taxon>Cichlidogyrus</taxon>
    </lineage>
</organism>
<dbReference type="PANTHER" id="PTHR43757">
    <property type="entry name" value="AMINOMETHYLTRANSFERASE"/>
    <property type="match status" value="1"/>
</dbReference>
<evidence type="ECO:0000256" key="2">
    <source>
        <dbReference type="ARBA" id="ARBA00012616"/>
    </source>
</evidence>
<protein>
    <recommendedName>
        <fullName evidence="2 8">Aminomethyltransferase</fullName>
        <ecNumber evidence="2 8">2.1.2.10</ecNumber>
    </recommendedName>
    <alternativeName>
        <fullName evidence="5 8">Glycine cleavage system T protein</fullName>
    </alternativeName>
</protein>
<dbReference type="Proteomes" id="UP001626550">
    <property type="component" value="Unassembled WGS sequence"/>
</dbReference>
<dbReference type="InterPro" id="IPR006222">
    <property type="entry name" value="GCVT_N"/>
</dbReference>
<dbReference type="SUPFAM" id="SSF101790">
    <property type="entry name" value="Aminomethyltransferase beta-barrel domain"/>
    <property type="match status" value="1"/>
</dbReference>
<sequence length="404" mass="45091">MQFRWSQHVVLGHVSRRCISSQKRTALYDFHVAHGAKMVPYAGFQMPLQYANKGMIETTHWVRQKAGLFDVSHMLQANFHGSDARAILETLTPADLQPLKPGNAVLSLYLTEQAGILDDTIISKVTDTHFYGVSNAGCAEKIRAHLQTMQQQLFSKNDLKIEFLNDYSLLALQGPKSEHVLRQGLSSSDAERLSQMAFMQGIALDRCFGIQAPIRVTRCGYTGEDGFEISVPNNCARTLAEAIHSNELVELIGLGTRDVLRLEAGMCLYGNDLDETVDPVQASLQWTISKRRRDSSCVPKFLGFDQVRRNLKEMKQLPRKRIGLTWPQGPQARNGALVFDEDGNKVGLVSSGCLSPTLGTLIAMAYVPAKVSKVGHKLWVEVRGKKYQVTVTEMPFVPNKFKRK</sequence>
<dbReference type="GO" id="GO:0005739">
    <property type="term" value="C:mitochondrion"/>
    <property type="evidence" value="ECO:0007669"/>
    <property type="project" value="UniProtKB-SubCell"/>
</dbReference>
<comment type="function">
    <text evidence="8">The glycine cleavage system catalyzes the degradation of glycine.</text>
</comment>
<dbReference type="Pfam" id="PF08669">
    <property type="entry name" value="GCV_T_C"/>
    <property type="match status" value="1"/>
</dbReference>
<dbReference type="AlphaFoldDB" id="A0ABD2PPJ2"/>
<evidence type="ECO:0000256" key="1">
    <source>
        <dbReference type="ARBA" id="ARBA00008609"/>
    </source>
</evidence>
<evidence type="ECO:0000256" key="4">
    <source>
        <dbReference type="ARBA" id="ARBA00022679"/>
    </source>
</evidence>
<dbReference type="GO" id="GO:0004047">
    <property type="term" value="F:aminomethyltransferase activity"/>
    <property type="evidence" value="ECO:0007669"/>
    <property type="project" value="UniProtKB-EC"/>
</dbReference>
<comment type="subcellular location">
    <subcellularLocation>
        <location evidence="8">Mitochondrion</location>
    </subcellularLocation>
</comment>
<dbReference type="NCBIfam" id="NF001567">
    <property type="entry name" value="PRK00389.1"/>
    <property type="match status" value="1"/>
</dbReference>
<dbReference type="EC" id="2.1.2.10" evidence="2 8"/>
<keyword evidence="8" id="KW-0809">Transit peptide</keyword>
<keyword evidence="4 8" id="KW-0808">Transferase</keyword>
<evidence type="ECO:0000259" key="9">
    <source>
        <dbReference type="Pfam" id="PF01571"/>
    </source>
</evidence>
<dbReference type="InterPro" id="IPR027266">
    <property type="entry name" value="TrmE/GcvT-like"/>
</dbReference>
<feature type="domain" description="GCVT N-terminal" evidence="9">
    <location>
        <begin position="27"/>
        <end position="290"/>
    </location>
</feature>
<evidence type="ECO:0000259" key="10">
    <source>
        <dbReference type="Pfam" id="PF08669"/>
    </source>
</evidence>
<gene>
    <name evidence="11" type="ORF">Ciccas_012518</name>
</gene>
<accession>A0ABD2PPJ2</accession>
<comment type="catalytic activity">
    <reaction evidence="6 8">
        <text>N(6)-[(R)-S(8)-aminomethyldihydrolipoyl]-L-lysyl-[protein] + (6S)-5,6,7,8-tetrahydrofolate = N(6)-[(R)-dihydrolipoyl]-L-lysyl-[protein] + (6R)-5,10-methylene-5,6,7,8-tetrahydrofolate + NH4(+)</text>
        <dbReference type="Rhea" id="RHEA:16945"/>
        <dbReference type="Rhea" id="RHEA-COMP:10475"/>
        <dbReference type="Rhea" id="RHEA-COMP:10492"/>
        <dbReference type="ChEBI" id="CHEBI:15636"/>
        <dbReference type="ChEBI" id="CHEBI:28938"/>
        <dbReference type="ChEBI" id="CHEBI:57453"/>
        <dbReference type="ChEBI" id="CHEBI:83100"/>
        <dbReference type="ChEBI" id="CHEBI:83143"/>
        <dbReference type="EC" id="2.1.2.10"/>
    </reaction>
</comment>
<comment type="similarity">
    <text evidence="1 8">Belongs to the GcvT family.</text>
</comment>
<dbReference type="GO" id="GO:0008483">
    <property type="term" value="F:transaminase activity"/>
    <property type="evidence" value="ECO:0007669"/>
    <property type="project" value="UniProtKB-KW"/>
</dbReference>
<dbReference type="PIRSF" id="PIRSF006487">
    <property type="entry name" value="GcvT"/>
    <property type="match status" value="1"/>
</dbReference>
<feature type="binding site" evidence="7">
    <location>
        <position position="228"/>
    </location>
    <ligand>
        <name>substrate</name>
    </ligand>
</feature>
<evidence type="ECO:0000256" key="5">
    <source>
        <dbReference type="ARBA" id="ARBA00031395"/>
    </source>
</evidence>
<dbReference type="EMBL" id="JBJKFK010004501">
    <property type="protein sequence ID" value="KAL3308943.1"/>
    <property type="molecule type" value="Genomic_DNA"/>
</dbReference>
<comment type="caution">
    <text evidence="11">The sequence shown here is derived from an EMBL/GenBank/DDBJ whole genome shotgun (WGS) entry which is preliminary data.</text>
</comment>
<dbReference type="InterPro" id="IPR013977">
    <property type="entry name" value="GcvT_C"/>
</dbReference>
<keyword evidence="8" id="KW-0496">Mitochondrion</keyword>
<dbReference type="InterPro" id="IPR006223">
    <property type="entry name" value="GcvT"/>
</dbReference>
<dbReference type="InterPro" id="IPR029043">
    <property type="entry name" value="GcvT/YgfZ_C"/>
</dbReference>
<comment type="subunit">
    <text evidence="8">The glycine cleavage system is composed of four proteins: P, T, L and H.</text>
</comment>